<sequence length="204" mass="22085">MAAEPAQPTGDPVEPIEEAGAPAGVLMTDFSSPGSAPTPWADAQTVLQGAEIFWLSTVRPDGRPHVTPLITVWADGALHFCTGRTERKARNLAANPGCVLTTGTNLMTEGLDVVLEGAAERVTEDHTLRRLADRWACKYDWHFDVRDGAFWDSEAPSGGSDPGEQATVEAYVFQVQPTTIYAYGRGEDYTATRWRFEDGASVEA</sequence>
<dbReference type="InterPro" id="IPR012349">
    <property type="entry name" value="Split_barrel_FMN-bd"/>
</dbReference>
<protein>
    <submittedName>
        <fullName evidence="3">Pyridoxamine 5'-phosphate oxidase family protein</fullName>
    </submittedName>
</protein>
<name>A0ABR8RMK5_9CELL</name>
<dbReference type="PANTHER" id="PTHR35176:SF4">
    <property type="entry name" value="PYRIDOXAMINE 5'-PHOSPHATE OXIDASE-RELATED FMN-BINDING"/>
    <property type="match status" value="1"/>
</dbReference>
<accession>A0ABR8RMK5</accession>
<proteinExistence type="predicted"/>
<gene>
    <name evidence="3" type="ORF">H9652_01245</name>
</gene>
<evidence type="ECO:0000259" key="2">
    <source>
        <dbReference type="Pfam" id="PF01243"/>
    </source>
</evidence>
<dbReference type="RefSeq" id="WP_191794300.1">
    <property type="nucleotide sequence ID" value="NZ_JACSQQ010000002.1"/>
</dbReference>
<evidence type="ECO:0000313" key="3">
    <source>
        <dbReference type="EMBL" id="MBD7949031.1"/>
    </source>
</evidence>
<dbReference type="Proteomes" id="UP000641803">
    <property type="component" value="Unassembled WGS sequence"/>
</dbReference>
<dbReference type="Gene3D" id="2.30.110.10">
    <property type="entry name" value="Electron Transport, Fmn-binding Protein, Chain A"/>
    <property type="match status" value="1"/>
</dbReference>
<dbReference type="Pfam" id="PF01243">
    <property type="entry name" value="PNPOx_N"/>
    <property type="match status" value="1"/>
</dbReference>
<evidence type="ECO:0000256" key="1">
    <source>
        <dbReference type="ARBA" id="ARBA00023002"/>
    </source>
</evidence>
<dbReference type="SUPFAM" id="SSF50475">
    <property type="entry name" value="FMN-binding split barrel"/>
    <property type="match status" value="1"/>
</dbReference>
<evidence type="ECO:0000313" key="4">
    <source>
        <dbReference type="Proteomes" id="UP000641803"/>
    </source>
</evidence>
<dbReference type="EMBL" id="JACSQQ010000002">
    <property type="protein sequence ID" value="MBD7949031.1"/>
    <property type="molecule type" value="Genomic_DNA"/>
</dbReference>
<dbReference type="InterPro" id="IPR052019">
    <property type="entry name" value="F420H2_bilvrd_red/Heme_oxyg"/>
</dbReference>
<organism evidence="3 4">
    <name type="scientific">Oerskovia rustica</name>
    <dbReference type="NCBI Taxonomy" id="2762237"/>
    <lineage>
        <taxon>Bacteria</taxon>
        <taxon>Bacillati</taxon>
        <taxon>Actinomycetota</taxon>
        <taxon>Actinomycetes</taxon>
        <taxon>Micrococcales</taxon>
        <taxon>Cellulomonadaceae</taxon>
        <taxon>Oerskovia</taxon>
    </lineage>
</organism>
<dbReference type="PANTHER" id="PTHR35176">
    <property type="entry name" value="HEME OXYGENASE HI_0854-RELATED"/>
    <property type="match status" value="1"/>
</dbReference>
<reference evidence="3 4" key="1">
    <citation type="submission" date="2020-08" db="EMBL/GenBank/DDBJ databases">
        <title>A Genomic Blueprint of the Chicken Gut Microbiome.</title>
        <authorList>
            <person name="Gilroy R."/>
            <person name="Ravi A."/>
            <person name="Getino M."/>
            <person name="Pursley I."/>
            <person name="Horton D.L."/>
            <person name="Alikhan N.-F."/>
            <person name="Baker D."/>
            <person name="Gharbi K."/>
            <person name="Hall N."/>
            <person name="Watson M."/>
            <person name="Adriaenssens E.M."/>
            <person name="Foster-Nyarko E."/>
            <person name="Jarju S."/>
            <person name="Secka A."/>
            <person name="Antonio M."/>
            <person name="Oren A."/>
            <person name="Chaudhuri R."/>
            <person name="La Ragione R.M."/>
            <person name="Hildebrand F."/>
            <person name="Pallen M.J."/>
        </authorList>
    </citation>
    <scope>NUCLEOTIDE SEQUENCE [LARGE SCALE GENOMIC DNA]</scope>
    <source>
        <strain evidence="3 4">Sa4CUA1</strain>
    </source>
</reference>
<feature type="domain" description="Pyridoxamine 5'-phosphate oxidase N-terminal" evidence="2">
    <location>
        <begin position="43"/>
        <end position="142"/>
    </location>
</feature>
<keyword evidence="4" id="KW-1185">Reference proteome</keyword>
<dbReference type="InterPro" id="IPR011576">
    <property type="entry name" value="Pyridox_Oxase_N"/>
</dbReference>
<keyword evidence="1" id="KW-0560">Oxidoreductase</keyword>
<comment type="caution">
    <text evidence="3">The sequence shown here is derived from an EMBL/GenBank/DDBJ whole genome shotgun (WGS) entry which is preliminary data.</text>
</comment>